<evidence type="ECO:0000256" key="2">
    <source>
        <dbReference type="SAM" id="SignalP"/>
    </source>
</evidence>
<keyword evidence="2" id="KW-0732">Signal</keyword>
<feature type="chain" id="PRO_5039494769" evidence="2">
    <location>
        <begin position="27"/>
        <end position="342"/>
    </location>
</feature>
<dbReference type="Pfam" id="PF01497">
    <property type="entry name" value="Peripla_BP_2"/>
    <property type="match status" value="1"/>
</dbReference>
<dbReference type="SUPFAM" id="SSF53807">
    <property type="entry name" value="Helical backbone' metal receptor"/>
    <property type="match status" value="1"/>
</dbReference>
<feature type="domain" description="Fe/B12 periplasmic-binding" evidence="3">
    <location>
        <begin position="58"/>
        <end position="342"/>
    </location>
</feature>
<name>A0A516R6V0_STRST</name>
<dbReference type="PROSITE" id="PS50983">
    <property type="entry name" value="FE_B12_PBP"/>
    <property type="match status" value="1"/>
</dbReference>
<dbReference type="PANTHER" id="PTHR30535">
    <property type="entry name" value="VITAMIN B12-BINDING PROTEIN"/>
    <property type="match status" value="1"/>
</dbReference>
<dbReference type="InterPro" id="IPR002491">
    <property type="entry name" value="ABC_transptr_periplasmic_BD"/>
</dbReference>
<evidence type="ECO:0000256" key="1">
    <source>
        <dbReference type="ARBA" id="ARBA00008814"/>
    </source>
</evidence>
<dbReference type="InterPro" id="IPR050902">
    <property type="entry name" value="ABC_Transporter_SBP"/>
</dbReference>
<organism evidence="4 5">
    <name type="scientific">Streptomyces spectabilis</name>
    <dbReference type="NCBI Taxonomy" id="68270"/>
    <lineage>
        <taxon>Bacteria</taxon>
        <taxon>Bacillati</taxon>
        <taxon>Actinomycetota</taxon>
        <taxon>Actinomycetes</taxon>
        <taxon>Kitasatosporales</taxon>
        <taxon>Streptomycetaceae</taxon>
        <taxon>Streptomyces</taxon>
    </lineage>
</organism>
<gene>
    <name evidence="4" type="ORF">FH965_12985</name>
</gene>
<dbReference type="Proteomes" id="UP000316806">
    <property type="component" value="Chromosome"/>
</dbReference>
<dbReference type="PROSITE" id="PS51257">
    <property type="entry name" value="PROKAR_LIPOPROTEIN"/>
    <property type="match status" value="1"/>
</dbReference>
<evidence type="ECO:0000313" key="5">
    <source>
        <dbReference type="Proteomes" id="UP000316806"/>
    </source>
</evidence>
<dbReference type="EMBL" id="CP040916">
    <property type="protein sequence ID" value="QDQ11383.1"/>
    <property type="molecule type" value="Genomic_DNA"/>
</dbReference>
<sequence>MRLRHPARLGTAALALSLTAVGCASGGNGSSDGKAAAARKTTVTSCGKKLGFDGPPKRAVALDQSSTEVLLALGLQDRMAGTSNLKTRIAPEYRAAYDGVKVLSPKILTSEQLRAATPDLAVGGFADYFTKDRVGTREELAELGLPSFVSAVDCPKQNTVGGRARTPFELLFKDYADLGKAFGVEKRARQLVKEQRATLAGAAKTKKRVEGEPSVAWLYSVYGDTPYVAGRSAMPSEMSRVVGARNAFDDVDEDWPQVSWEEVAKRKPDFIVLGDLSERGKPGDSAEDKLKAVRANPVMAKLPAVQRKRFIEIPGTEMDPSVRTVSALPRLVTGMEDLGYVR</sequence>
<dbReference type="RefSeq" id="WP_144003279.1">
    <property type="nucleotide sequence ID" value="NZ_CP040916.1"/>
</dbReference>
<accession>A0A516R6V0</accession>
<dbReference type="PANTHER" id="PTHR30535:SF7">
    <property type="entry name" value="IRON(III) DICITRATE-BINDING PROTEIN"/>
    <property type="match status" value="1"/>
</dbReference>
<dbReference type="AlphaFoldDB" id="A0A516R6V0"/>
<dbReference type="Gene3D" id="3.40.50.1980">
    <property type="entry name" value="Nitrogenase molybdenum iron protein domain"/>
    <property type="match status" value="2"/>
</dbReference>
<proteinExistence type="inferred from homology"/>
<evidence type="ECO:0000313" key="4">
    <source>
        <dbReference type="EMBL" id="QDQ11383.1"/>
    </source>
</evidence>
<feature type="signal peptide" evidence="2">
    <location>
        <begin position="1"/>
        <end position="26"/>
    </location>
</feature>
<reference evidence="4 5" key="1">
    <citation type="journal article" date="2019" name="J. Ind. Microbiol. Biotechnol.">
        <title>The complete genomic sequence of Streptomyces spectabilis NRRL-2792 and identification of secondary metabolite biosynthetic gene clusters.</title>
        <authorList>
            <person name="Sinha A."/>
            <person name="Phillips-Salemka S."/>
            <person name="Niraula T.A."/>
            <person name="Short K.A."/>
            <person name="Niraula N.P."/>
        </authorList>
    </citation>
    <scope>NUCLEOTIDE SEQUENCE [LARGE SCALE GENOMIC DNA]</scope>
    <source>
        <strain evidence="4 5">NRRL 2792</strain>
    </source>
</reference>
<comment type="similarity">
    <text evidence="1">Belongs to the bacterial solute-binding protein 8 family.</text>
</comment>
<protein>
    <submittedName>
        <fullName evidence="4">Iron ABC transporter substrate-binding protein</fullName>
    </submittedName>
</protein>
<evidence type="ECO:0000259" key="3">
    <source>
        <dbReference type="PROSITE" id="PS50983"/>
    </source>
</evidence>